<dbReference type="Proteomes" id="UP000483035">
    <property type="component" value="Unassembled WGS sequence"/>
</dbReference>
<dbReference type="InterPro" id="IPR029058">
    <property type="entry name" value="AB_hydrolase_fold"/>
</dbReference>
<organism evidence="4 5">
    <name type="scientific">Rhizobium lusitanum</name>
    <dbReference type="NCBI Taxonomy" id="293958"/>
    <lineage>
        <taxon>Bacteria</taxon>
        <taxon>Pseudomonadati</taxon>
        <taxon>Pseudomonadota</taxon>
        <taxon>Alphaproteobacteria</taxon>
        <taxon>Hyphomicrobiales</taxon>
        <taxon>Rhizobiaceae</taxon>
        <taxon>Rhizobium/Agrobacterium group</taxon>
        <taxon>Rhizobium</taxon>
    </lineage>
</organism>
<dbReference type="EMBL" id="WUEY01000014">
    <property type="protein sequence ID" value="NEI72914.1"/>
    <property type="molecule type" value="Genomic_DNA"/>
</dbReference>
<evidence type="ECO:0000313" key="4">
    <source>
        <dbReference type="EMBL" id="NEI72914.1"/>
    </source>
</evidence>
<dbReference type="SUPFAM" id="SSF53474">
    <property type="entry name" value="alpha/beta-Hydrolases"/>
    <property type="match status" value="1"/>
</dbReference>
<dbReference type="NCBIfam" id="TIGR01840">
    <property type="entry name" value="esterase_phb"/>
    <property type="match status" value="1"/>
</dbReference>
<keyword evidence="1" id="KW-0732">Signal</keyword>
<feature type="compositionally biased region" description="Polar residues" evidence="3">
    <location>
        <begin position="75"/>
        <end position="90"/>
    </location>
</feature>
<gene>
    <name evidence="4" type="ORF">GR212_25460</name>
</gene>
<accession>A0A6L9UBB3</accession>
<evidence type="ECO:0000313" key="5">
    <source>
        <dbReference type="Proteomes" id="UP000483035"/>
    </source>
</evidence>
<keyword evidence="2" id="KW-0378">Hydrolase</keyword>
<dbReference type="Pfam" id="PF10503">
    <property type="entry name" value="Esterase_PHB"/>
    <property type="match status" value="1"/>
</dbReference>
<evidence type="ECO:0000256" key="3">
    <source>
        <dbReference type="SAM" id="MobiDB-lite"/>
    </source>
</evidence>
<comment type="caution">
    <text evidence="4">The sequence shown here is derived from an EMBL/GenBank/DDBJ whole genome shotgun (WGS) entry which is preliminary data.</text>
</comment>
<evidence type="ECO:0000256" key="2">
    <source>
        <dbReference type="ARBA" id="ARBA00022801"/>
    </source>
</evidence>
<dbReference type="AlphaFoldDB" id="A0A6L9UBB3"/>
<dbReference type="GO" id="GO:0016787">
    <property type="term" value="F:hydrolase activity"/>
    <property type="evidence" value="ECO:0007669"/>
    <property type="project" value="UniProtKB-KW"/>
</dbReference>
<dbReference type="InterPro" id="IPR010126">
    <property type="entry name" value="Esterase_phb"/>
</dbReference>
<dbReference type="Gene3D" id="3.40.50.1820">
    <property type="entry name" value="alpha/beta hydrolase"/>
    <property type="match status" value="1"/>
</dbReference>
<dbReference type="PANTHER" id="PTHR43037:SF1">
    <property type="entry name" value="BLL1128 PROTEIN"/>
    <property type="match status" value="1"/>
</dbReference>
<sequence length="427" mass="45368">MNDDFFIAMRRAASSTRALNLAEATRVIQDALVGRPTSRPRATSKPEINPTPPSHRSKPFSIDPNAEIVEPGATPNIQSSEPLGSAATSQRMRKPLGETLRILREGRTRAGIFGSVPGTRLSGLEKHSPSPAAEGKSQFLTRSYTCAAGTRSYKLYIPAAERDPPQGLIIMLHGCKQDPDDFATGTGMNAVAEANGLLVAYPRQTGTANPSSCWNWFRPTDQKRGEGEPSIIAGITAEIMSRFGLNGSRVFVAGMSAGGAMAAVMAETYPDLYGAVGIHSGLAYGSASDVMSALCAMRGDSGAMSKPRASSAFGVRTIVFQGSDDRTVHPSNAERIAASATLQGTGYTTQTQTDRSEGGRAYTRTIVMNPEGLSTLEYWLVDGTGHAWSGGNAGGSYTDQHGPDATSEMVRFFLGNSRQGFAEKYRP</sequence>
<proteinExistence type="predicted"/>
<name>A0A6L9UBB3_9HYPH</name>
<dbReference type="RefSeq" id="WP_163990764.1">
    <property type="nucleotide sequence ID" value="NZ_WUEY01000014.1"/>
</dbReference>
<evidence type="ECO:0000256" key="1">
    <source>
        <dbReference type="ARBA" id="ARBA00022729"/>
    </source>
</evidence>
<reference evidence="4 5" key="1">
    <citation type="submission" date="2019-12" db="EMBL/GenBank/DDBJ databases">
        <title>Rhizobium genotypes associated with high levels of biological nitrogen fixation by grain legumes in a temperate-maritime cropping system.</title>
        <authorList>
            <person name="Maluk M."/>
            <person name="Francesc Ferrando Molina F."/>
            <person name="Lopez Del Egido L."/>
            <person name="Lafos M."/>
            <person name="Langarica-Fuentes A."/>
            <person name="Gebre Yohannes G."/>
            <person name="Young M.W."/>
            <person name="Martin P."/>
            <person name="Gantlett R."/>
            <person name="Kenicer G."/>
            <person name="Hawes C."/>
            <person name="Begg G.S."/>
            <person name="Quilliam R.S."/>
            <person name="Squire G.R."/>
            <person name="Poole P.S."/>
            <person name="Young P.W."/>
            <person name="Iannetta P.M."/>
            <person name="James E.K."/>
        </authorList>
    </citation>
    <scope>NUCLEOTIDE SEQUENCE [LARGE SCALE GENOMIC DNA]</scope>
    <source>
        <strain evidence="4 5">JHI1118</strain>
    </source>
</reference>
<dbReference type="GO" id="GO:0005576">
    <property type="term" value="C:extracellular region"/>
    <property type="evidence" value="ECO:0007669"/>
    <property type="project" value="InterPro"/>
</dbReference>
<dbReference type="PANTHER" id="PTHR43037">
    <property type="entry name" value="UNNAMED PRODUCT-RELATED"/>
    <property type="match status" value="1"/>
</dbReference>
<protein>
    <submittedName>
        <fullName evidence="4">PHB depolymerase family esterase</fullName>
    </submittedName>
</protein>
<dbReference type="InterPro" id="IPR050955">
    <property type="entry name" value="Plant_Biomass_Hydrol_Est"/>
</dbReference>
<feature type="region of interest" description="Disordered" evidence="3">
    <location>
        <begin position="32"/>
        <end position="95"/>
    </location>
</feature>